<evidence type="ECO:0000313" key="5">
    <source>
        <dbReference type="Proteomes" id="UP000236742"/>
    </source>
</evidence>
<keyword evidence="5" id="KW-1185">Reference proteome</keyword>
<dbReference type="RefSeq" id="WP_235003786.1">
    <property type="nucleotide sequence ID" value="NZ_FNVD01000007.1"/>
</dbReference>
<dbReference type="GO" id="GO:0030527">
    <property type="term" value="F:structural constituent of chromatin"/>
    <property type="evidence" value="ECO:0007669"/>
    <property type="project" value="InterPro"/>
</dbReference>
<accession>A0A1H5W5Y2</accession>
<dbReference type="Pfam" id="PF00216">
    <property type="entry name" value="Bac_DNA_binding"/>
    <property type="match status" value="1"/>
</dbReference>
<dbReference type="SUPFAM" id="SSF47729">
    <property type="entry name" value="IHF-like DNA-binding proteins"/>
    <property type="match status" value="1"/>
</dbReference>
<organism evidence="4 5">
    <name type="scientific">Jhaorihella thermophila</name>
    <dbReference type="NCBI Taxonomy" id="488547"/>
    <lineage>
        <taxon>Bacteria</taxon>
        <taxon>Pseudomonadati</taxon>
        <taxon>Pseudomonadota</taxon>
        <taxon>Alphaproteobacteria</taxon>
        <taxon>Rhodobacterales</taxon>
        <taxon>Paracoccaceae</taxon>
        <taxon>Jhaorihella</taxon>
    </lineage>
</organism>
<protein>
    <submittedName>
        <fullName evidence="4">DNA-binding protein HU-alpha</fullName>
    </submittedName>
</protein>
<name>A0A1H5W5Y2_9RHOB</name>
<dbReference type="InterPro" id="IPR010992">
    <property type="entry name" value="IHF-like_DNA-bd_dom_sf"/>
</dbReference>
<evidence type="ECO:0000313" key="4">
    <source>
        <dbReference type="EMBL" id="SEF94636.1"/>
    </source>
</evidence>
<comment type="similarity">
    <text evidence="1">Belongs to the bacterial histone-like protein family.</text>
</comment>
<feature type="region of interest" description="Disordered" evidence="3">
    <location>
        <begin position="1"/>
        <end position="77"/>
    </location>
</feature>
<dbReference type="EMBL" id="FNVD01000007">
    <property type="protein sequence ID" value="SEF94636.1"/>
    <property type="molecule type" value="Genomic_DNA"/>
</dbReference>
<dbReference type="GO" id="GO:0003677">
    <property type="term" value="F:DNA binding"/>
    <property type="evidence" value="ECO:0007669"/>
    <property type="project" value="UniProtKB-KW"/>
</dbReference>
<feature type="compositionally biased region" description="Low complexity" evidence="3">
    <location>
        <begin position="1"/>
        <end position="46"/>
    </location>
</feature>
<dbReference type="AlphaFoldDB" id="A0A1H5W5Y2"/>
<gene>
    <name evidence="4" type="ORF">SAMN05421751_107118</name>
</gene>
<evidence type="ECO:0000256" key="2">
    <source>
        <dbReference type="ARBA" id="ARBA00023125"/>
    </source>
</evidence>
<reference evidence="4 5" key="1">
    <citation type="submission" date="2016-10" db="EMBL/GenBank/DDBJ databases">
        <authorList>
            <person name="de Groot N.N."/>
        </authorList>
    </citation>
    <scope>NUCLEOTIDE SEQUENCE [LARGE SCALE GENOMIC DNA]</scope>
    <source>
        <strain evidence="4 5">DSM 23413</strain>
    </source>
</reference>
<evidence type="ECO:0000256" key="1">
    <source>
        <dbReference type="ARBA" id="ARBA00010529"/>
    </source>
</evidence>
<sequence length="162" mass="16959">MATSRAATRKTTSVKSTATRTTRKTTSARSAKTVKTAKSASAKAEPAPAPEQPSVTAPTPMPQVVKAAASEPAPDLRKKELIDRVVATSGVKKRDAKPAAEATLAVLGEMLAEGRELNLPGLGKVRINRVEEKDGARVIVCRVRQTAGGTTDRSDAPEFQAG</sequence>
<dbReference type="Gene3D" id="4.10.520.10">
    <property type="entry name" value="IHF-like DNA-binding proteins"/>
    <property type="match status" value="1"/>
</dbReference>
<dbReference type="InterPro" id="IPR000119">
    <property type="entry name" value="Hist_DNA-bd"/>
</dbReference>
<proteinExistence type="inferred from homology"/>
<evidence type="ECO:0000256" key="3">
    <source>
        <dbReference type="SAM" id="MobiDB-lite"/>
    </source>
</evidence>
<dbReference type="Proteomes" id="UP000236742">
    <property type="component" value="Unassembled WGS sequence"/>
</dbReference>
<keyword evidence="2 4" id="KW-0238">DNA-binding</keyword>